<dbReference type="PANTHER" id="PTHR42951">
    <property type="entry name" value="METALLO-BETA-LACTAMASE DOMAIN-CONTAINING"/>
    <property type="match status" value="1"/>
</dbReference>
<dbReference type="Proteomes" id="UP000185568">
    <property type="component" value="Unassembled WGS sequence"/>
</dbReference>
<dbReference type="RefSeq" id="WP_075399154.1">
    <property type="nucleotide sequence ID" value="NZ_MSDU01000031.1"/>
</dbReference>
<dbReference type="PANTHER" id="PTHR42951:SF9">
    <property type="entry name" value="METAL-DEPENDENT HYDROLASE"/>
    <property type="match status" value="1"/>
</dbReference>
<keyword evidence="3" id="KW-1185">Reference proteome</keyword>
<organism evidence="2 3">
    <name type="scientific">Domibacillus antri</name>
    <dbReference type="NCBI Taxonomy" id="1714264"/>
    <lineage>
        <taxon>Bacteria</taxon>
        <taxon>Bacillati</taxon>
        <taxon>Bacillota</taxon>
        <taxon>Bacilli</taxon>
        <taxon>Bacillales</taxon>
        <taxon>Bacillaceae</taxon>
        <taxon>Domibacillus</taxon>
    </lineage>
</organism>
<dbReference type="OrthoDB" id="9802248at2"/>
<protein>
    <recommendedName>
        <fullName evidence="1">Metallo-beta-lactamase domain-containing protein</fullName>
    </recommendedName>
</protein>
<dbReference type="InterPro" id="IPR036866">
    <property type="entry name" value="RibonucZ/Hydroxyglut_hydro"/>
</dbReference>
<feature type="domain" description="Metallo-beta-lactamase" evidence="1">
    <location>
        <begin position="20"/>
        <end position="212"/>
    </location>
</feature>
<comment type="caution">
    <text evidence="2">The sequence shown here is derived from an EMBL/GenBank/DDBJ whole genome shotgun (WGS) entry which is preliminary data.</text>
</comment>
<dbReference type="STRING" id="1714264.BTO30_13005"/>
<evidence type="ECO:0000313" key="3">
    <source>
        <dbReference type="Proteomes" id="UP000185568"/>
    </source>
</evidence>
<name>A0A1Q8Q3B7_9BACI</name>
<sequence length="235" mass="25627">MRIEKIGSIYQLSFMPRFFPVNCYIVEEETSLTLVDAALPYSVKGIMSMMKKLEKPIEHIVLTHAHKDHIGAVDRLKSFLPDVPVLISSRDARLLDGNVTIDPGEAQSPIKGGIPKKMKTRPDVLFEEGDQIGSLVAIFTPGHTPGSMSFLDMRNKSIIAGDAFQTRGGIAVSGTVKALFPFPALATWDKQTAIDSAKKLRTFNPSLLAVGHGNMLEQPASAIERAIREAEGGRT</sequence>
<dbReference type="CDD" id="cd07721">
    <property type="entry name" value="yflN-like_MBL-fold"/>
    <property type="match status" value="1"/>
</dbReference>
<gene>
    <name evidence="2" type="ORF">BTO30_13005</name>
</gene>
<dbReference type="EMBL" id="MSDU01000031">
    <property type="protein sequence ID" value="OLN21771.1"/>
    <property type="molecule type" value="Genomic_DNA"/>
</dbReference>
<dbReference type="Pfam" id="PF00753">
    <property type="entry name" value="Lactamase_B"/>
    <property type="match status" value="1"/>
</dbReference>
<reference evidence="2 3" key="1">
    <citation type="submission" date="2016-12" db="EMBL/GenBank/DDBJ databases">
        <title>Domibacillus antri genome sequencing.</title>
        <authorList>
            <person name="Verma A."/>
            <person name="Krishnamurthi S."/>
        </authorList>
    </citation>
    <scope>NUCLEOTIDE SEQUENCE [LARGE SCALE GENOMIC DNA]</scope>
    <source>
        <strain evidence="2 3">XD80</strain>
    </source>
</reference>
<proteinExistence type="predicted"/>
<dbReference type="SMART" id="SM00849">
    <property type="entry name" value="Lactamase_B"/>
    <property type="match status" value="1"/>
</dbReference>
<evidence type="ECO:0000259" key="1">
    <source>
        <dbReference type="SMART" id="SM00849"/>
    </source>
</evidence>
<dbReference type="AlphaFoldDB" id="A0A1Q8Q3B7"/>
<dbReference type="SUPFAM" id="SSF56281">
    <property type="entry name" value="Metallo-hydrolase/oxidoreductase"/>
    <property type="match status" value="1"/>
</dbReference>
<dbReference type="InterPro" id="IPR001279">
    <property type="entry name" value="Metallo-B-lactamas"/>
</dbReference>
<dbReference type="InterPro" id="IPR050855">
    <property type="entry name" value="NDM-1-like"/>
</dbReference>
<accession>A0A1Q8Q3B7</accession>
<evidence type="ECO:0000313" key="2">
    <source>
        <dbReference type="EMBL" id="OLN21771.1"/>
    </source>
</evidence>
<dbReference type="Gene3D" id="3.60.15.10">
    <property type="entry name" value="Ribonuclease Z/Hydroxyacylglutathione hydrolase-like"/>
    <property type="match status" value="1"/>
</dbReference>